<feature type="compositionally biased region" description="Polar residues" evidence="3">
    <location>
        <begin position="252"/>
        <end position="263"/>
    </location>
</feature>
<organism evidence="5">
    <name type="scientific">Chromera velia CCMP2878</name>
    <dbReference type="NCBI Taxonomy" id="1169474"/>
    <lineage>
        <taxon>Eukaryota</taxon>
        <taxon>Sar</taxon>
        <taxon>Alveolata</taxon>
        <taxon>Colpodellida</taxon>
        <taxon>Chromeraceae</taxon>
        <taxon>Chromera</taxon>
    </lineage>
</organism>
<dbReference type="Gene3D" id="3.30.1370.10">
    <property type="entry name" value="K Homology domain, type 1"/>
    <property type="match status" value="2"/>
</dbReference>
<evidence type="ECO:0000259" key="4">
    <source>
        <dbReference type="SMART" id="SM00322"/>
    </source>
</evidence>
<gene>
    <name evidence="5" type="ORF">Cvel_16167</name>
</gene>
<keyword evidence="1" id="KW-0677">Repeat</keyword>
<name>A0A0G4FBI7_9ALVE</name>
<dbReference type="PANTHER" id="PTHR10288">
    <property type="entry name" value="KH DOMAIN CONTAINING RNA BINDING PROTEIN"/>
    <property type="match status" value="1"/>
</dbReference>
<dbReference type="GO" id="GO:0003723">
    <property type="term" value="F:RNA binding"/>
    <property type="evidence" value="ECO:0007669"/>
    <property type="project" value="UniProtKB-UniRule"/>
</dbReference>
<dbReference type="InterPro" id="IPR004088">
    <property type="entry name" value="KH_dom_type_1"/>
</dbReference>
<evidence type="ECO:0000256" key="2">
    <source>
        <dbReference type="PROSITE-ProRule" id="PRU00117"/>
    </source>
</evidence>
<dbReference type="EMBL" id="CDMZ01000257">
    <property type="protein sequence ID" value="CEM10333.1"/>
    <property type="molecule type" value="Genomic_DNA"/>
</dbReference>
<dbReference type="VEuPathDB" id="CryptoDB:Cvel_16167"/>
<feature type="compositionally biased region" description="Low complexity" evidence="3">
    <location>
        <begin position="291"/>
        <end position="306"/>
    </location>
</feature>
<proteinExistence type="predicted"/>
<feature type="domain" description="K Homology" evidence="4">
    <location>
        <begin position="461"/>
        <end position="531"/>
    </location>
</feature>
<dbReference type="SUPFAM" id="SSF54791">
    <property type="entry name" value="Eukaryotic type KH-domain (KH-domain type I)"/>
    <property type="match status" value="2"/>
</dbReference>
<dbReference type="CDD" id="cd00105">
    <property type="entry name" value="KH-I"/>
    <property type="match status" value="2"/>
</dbReference>
<dbReference type="Pfam" id="PF00013">
    <property type="entry name" value="KH_1"/>
    <property type="match status" value="2"/>
</dbReference>
<protein>
    <recommendedName>
        <fullName evidence="4">K Homology domain-containing protein</fullName>
    </recommendedName>
</protein>
<evidence type="ECO:0000256" key="3">
    <source>
        <dbReference type="SAM" id="MobiDB-lite"/>
    </source>
</evidence>
<feature type="domain" description="K Homology" evidence="4">
    <location>
        <begin position="542"/>
        <end position="652"/>
    </location>
</feature>
<dbReference type="InterPro" id="IPR004087">
    <property type="entry name" value="KH_dom"/>
</dbReference>
<evidence type="ECO:0000256" key="1">
    <source>
        <dbReference type="ARBA" id="ARBA00022737"/>
    </source>
</evidence>
<reference evidence="5" key="1">
    <citation type="submission" date="2014-11" db="EMBL/GenBank/DDBJ databases">
        <authorList>
            <person name="Otto D Thomas"/>
            <person name="Naeem Raeece"/>
        </authorList>
    </citation>
    <scope>NUCLEOTIDE SEQUENCE</scope>
</reference>
<evidence type="ECO:0000313" key="5">
    <source>
        <dbReference type="EMBL" id="CEM10333.1"/>
    </source>
</evidence>
<dbReference type="InterPro" id="IPR036612">
    <property type="entry name" value="KH_dom_type_1_sf"/>
</dbReference>
<keyword evidence="2" id="KW-0694">RNA-binding</keyword>
<feature type="region of interest" description="Disordered" evidence="3">
    <location>
        <begin position="239"/>
        <end position="331"/>
    </location>
</feature>
<dbReference type="SMART" id="SM00322">
    <property type="entry name" value="KH"/>
    <property type="match status" value="2"/>
</dbReference>
<accession>A0A0G4FBI7</accession>
<feature type="compositionally biased region" description="Gly residues" evidence="3">
    <location>
        <begin position="277"/>
        <end position="286"/>
    </location>
</feature>
<dbReference type="AlphaFoldDB" id="A0A0G4FBI7"/>
<sequence length="701" mass="74711">METSALIASVDEERGRSSFLSLAKRLTHRDPVIVSVSPSENYLMVRGDKEALGLTIEMFYANVGFEPRTELEVVISQSTMLAFLTGGENAFLSVLPGIFRQTSFPDLIRKVIVKGSKPEVVTALKRLVHMSTDLTQLNPSETLLPVVNSDPQALPRTNAPQSLVPPLSHALGLPPGSTPASTSTGLNDMLFSNLREFFPPTRPLANGFHADGHRQGMQTPSLSPSSAFVAAGVFPSNHTSRTAPLPSPFVNPVSSEQNQNRTPQMAPAQTAAAAAAAGGGGGGTGGRLSNAAAPGMGAPPGTATIAEDQAYPQYPSPPLPTQTTTHGGPPRVRNDWNLNVGFEVPPQVGSPYPLISGNGGSAHNTNGEVSVFEGPLARKGPFGPFSRHGPRGHFPHTHNESAQPPPYTETPVIMGAQREIPARGGFHGLSRDAPFRPQPQLPEWSSSRRRMNHSGAGRTGGLEKKELPVPESIVRRLVGRGGATVTNLECATGATVTLKGYEGDRPIRMMRIEGIEAQVHRCYHLACARLALLGVRLEAPREVEATVLRVPEECVGRVVGPKGTTARVIEHDSGAVISITRRSRLNPLLSGEFESGLVAEEGRMGRELGIEGLEREGLRRLREVLPGTRPVLVVGTEESRRRALEMVDSMVKGHGQAEAEANGGGNSSRSVVDVVEVPPCFFNVVTNAWTKSVCADSVPVY</sequence>
<dbReference type="PROSITE" id="PS50084">
    <property type="entry name" value="KH_TYPE_1"/>
    <property type="match status" value="2"/>
</dbReference>
<feature type="region of interest" description="Disordered" evidence="3">
    <location>
        <begin position="428"/>
        <end position="463"/>
    </location>
</feature>